<organism evidence="2 3">
    <name type="scientific">Pseudozyma flocculosa</name>
    <dbReference type="NCBI Taxonomy" id="84751"/>
    <lineage>
        <taxon>Eukaryota</taxon>
        <taxon>Fungi</taxon>
        <taxon>Dikarya</taxon>
        <taxon>Basidiomycota</taxon>
        <taxon>Ustilaginomycotina</taxon>
        <taxon>Ustilaginomycetes</taxon>
        <taxon>Ustilaginales</taxon>
        <taxon>Ustilaginaceae</taxon>
        <taxon>Pseudozyma</taxon>
    </lineage>
</organism>
<keyword evidence="3" id="KW-1185">Reference proteome</keyword>
<gene>
    <name evidence="2" type="ORF">PSFLO_01423</name>
</gene>
<evidence type="ECO:0000313" key="3">
    <source>
        <dbReference type="Proteomes" id="UP000323386"/>
    </source>
</evidence>
<name>A0A5C3EV85_9BASI</name>
<feature type="region of interest" description="Disordered" evidence="1">
    <location>
        <begin position="1"/>
        <end position="57"/>
    </location>
</feature>
<dbReference type="AlphaFoldDB" id="A0A5C3EV85"/>
<sequence>MSTTSSPAVDVIHLDSDGYSPNGKPHSLPALHYRSPYGGDADTAGGSEQADFPSDKAKELVERRGWQPSWEFGMYRQAHYHTTTHELLFVLRGDASIMLGGSDQRDILLIPAGYTHRSLESSHDFTMLGCYPRGAASWNMRYPNVNGCRYDVDEIVKLVDGAHKKALFDAQDPVKGQGQERGEGVLDRTWFREAAAH</sequence>
<dbReference type="PANTHER" id="PTHR36448:SF2">
    <property type="entry name" value="CUPIN TYPE-1 DOMAIN-CONTAINING PROTEIN"/>
    <property type="match status" value="1"/>
</dbReference>
<dbReference type="OrthoDB" id="2446447at2759"/>
<accession>A0A5C3EV85</accession>
<dbReference type="Gene3D" id="2.60.120.10">
    <property type="entry name" value="Jelly Rolls"/>
    <property type="match status" value="1"/>
</dbReference>
<dbReference type="Proteomes" id="UP000323386">
    <property type="component" value="Unassembled WGS sequence"/>
</dbReference>
<protein>
    <submittedName>
        <fullName evidence="2">Uncharacterized protein</fullName>
    </submittedName>
</protein>
<dbReference type="InterPro" id="IPR047121">
    <property type="entry name" value="YjiB-like"/>
</dbReference>
<evidence type="ECO:0000313" key="2">
    <source>
        <dbReference type="EMBL" id="SPO35952.1"/>
    </source>
</evidence>
<reference evidence="2 3" key="1">
    <citation type="submission" date="2018-03" db="EMBL/GenBank/DDBJ databases">
        <authorList>
            <person name="Guldener U."/>
        </authorList>
    </citation>
    <scope>NUCLEOTIDE SEQUENCE [LARGE SCALE GENOMIC DNA]</scope>
    <source>
        <strain evidence="2 3">DAOM196992</strain>
    </source>
</reference>
<dbReference type="InterPro" id="IPR011051">
    <property type="entry name" value="RmlC_Cupin_sf"/>
</dbReference>
<dbReference type="EMBL" id="OOIP01000003">
    <property type="protein sequence ID" value="SPO35952.1"/>
    <property type="molecule type" value="Genomic_DNA"/>
</dbReference>
<evidence type="ECO:0000256" key="1">
    <source>
        <dbReference type="SAM" id="MobiDB-lite"/>
    </source>
</evidence>
<dbReference type="PANTHER" id="PTHR36448">
    <property type="entry name" value="BLR7373 PROTEIN"/>
    <property type="match status" value="1"/>
</dbReference>
<dbReference type="InterPro" id="IPR014710">
    <property type="entry name" value="RmlC-like_jellyroll"/>
</dbReference>
<dbReference type="CDD" id="cd02219">
    <property type="entry name" value="cupin_YjlB-like"/>
    <property type="match status" value="1"/>
</dbReference>
<dbReference type="SUPFAM" id="SSF51182">
    <property type="entry name" value="RmlC-like cupins"/>
    <property type="match status" value="1"/>
</dbReference>
<proteinExistence type="predicted"/>